<dbReference type="Pfam" id="PF09375">
    <property type="entry name" value="Peptidase_M75"/>
    <property type="match status" value="1"/>
</dbReference>
<evidence type="ECO:0000313" key="5">
    <source>
        <dbReference type="Proteomes" id="UP001172083"/>
    </source>
</evidence>
<keyword evidence="5" id="KW-1185">Reference proteome</keyword>
<dbReference type="InterPro" id="IPR038352">
    <property type="entry name" value="Imelysin_sf"/>
</dbReference>
<reference evidence="4" key="1">
    <citation type="submission" date="2023-06" db="EMBL/GenBank/DDBJ databases">
        <title>Genomic of Agaribacillus aureum.</title>
        <authorList>
            <person name="Wang G."/>
        </authorList>
    </citation>
    <scope>NUCLEOTIDE SEQUENCE</scope>
    <source>
        <strain evidence="4">BMA12</strain>
    </source>
</reference>
<gene>
    <name evidence="4" type="ORF">QQ020_05645</name>
</gene>
<organism evidence="4 5">
    <name type="scientific">Agaribacillus aureus</name>
    <dbReference type="NCBI Taxonomy" id="3051825"/>
    <lineage>
        <taxon>Bacteria</taxon>
        <taxon>Pseudomonadati</taxon>
        <taxon>Bacteroidota</taxon>
        <taxon>Cytophagia</taxon>
        <taxon>Cytophagales</taxon>
        <taxon>Splendidivirgaceae</taxon>
        <taxon>Agaribacillus</taxon>
    </lineage>
</organism>
<keyword evidence="2" id="KW-0732">Signal</keyword>
<evidence type="ECO:0000313" key="4">
    <source>
        <dbReference type="EMBL" id="MDN5211520.1"/>
    </source>
</evidence>
<evidence type="ECO:0000256" key="1">
    <source>
        <dbReference type="ARBA" id="ARBA00004196"/>
    </source>
</evidence>
<dbReference type="InterPro" id="IPR018976">
    <property type="entry name" value="Imelysin-like"/>
</dbReference>
<name>A0ABT8L3Y6_9BACT</name>
<dbReference type="Proteomes" id="UP001172083">
    <property type="component" value="Unassembled WGS sequence"/>
</dbReference>
<accession>A0ABT8L3Y6</accession>
<dbReference type="RefSeq" id="WP_346756852.1">
    <property type="nucleotide sequence ID" value="NZ_JAUJEB010000001.1"/>
</dbReference>
<evidence type="ECO:0000256" key="2">
    <source>
        <dbReference type="ARBA" id="ARBA00022729"/>
    </source>
</evidence>
<dbReference type="EMBL" id="JAUJEB010000001">
    <property type="protein sequence ID" value="MDN5211520.1"/>
    <property type="molecule type" value="Genomic_DNA"/>
</dbReference>
<proteinExistence type="predicted"/>
<sequence>MKHYFLLIFLSIFIITSCSDDDDKAGDMSVVTVEEVVANYADIVLANYQDALTTAEALKQKINAFVADPTDNNLTEAKNAWLAARNPYGESEAYRFYGGPIDDGDGPEGQLNAWPLDESYIDNVTGNVNGSDPNVGINIINSPGDFPTIDKVLIASLNEDGGETNVSSGYHAIEFLLWGQDVSSGPGGGERPVSDFIVTGDETTPEFRRGAYLNAAIDLILDDLQGLIDEWDANGSYRTFFTSSAEVNNSLERILTGIGKLSKGELAGERMFIALDEKSKEDEHSCFSDNTHNDIIRNAMGIQNVYLGKYTRVDGSVIDGAGIDDLVKQQNEDLNNNLVSTLSSSITLANAIQAPFDQEILDDNGGRTRVSDTITSLRNQGDLIAQVSALFGFTLDPSDI</sequence>
<evidence type="ECO:0000259" key="3">
    <source>
        <dbReference type="Pfam" id="PF09375"/>
    </source>
</evidence>
<protein>
    <submittedName>
        <fullName evidence="4">Imelysin family protein</fullName>
    </submittedName>
</protein>
<feature type="domain" description="Imelysin-like" evidence="3">
    <location>
        <begin position="45"/>
        <end position="381"/>
    </location>
</feature>
<comment type="subcellular location">
    <subcellularLocation>
        <location evidence="1">Cell envelope</location>
    </subcellularLocation>
</comment>
<dbReference type="PROSITE" id="PS51257">
    <property type="entry name" value="PROKAR_LIPOPROTEIN"/>
    <property type="match status" value="1"/>
</dbReference>
<comment type="caution">
    <text evidence="4">The sequence shown here is derived from an EMBL/GenBank/DDBJ whole genome shotgun (WGS) entry which is preliminary data.</text>
</comment>
<dbReference type="Gene3D" id="1.20.1420.20">
    <property type="entry name" value="M75 peptidase, HXXE motif"/>
    <property type="match status" value="1"/>
</dbReference>
<dbReference type="CDD" id="cd14657">
    <property type="entry name" value="Imelysin_IrpA-like"/>
    <property type="match status" value="1"/>
</dbReference>